<dbReference type="Proteomes" id="UP000824469">
    <property type="component" value="Unassembled WGS sequence"/>
</dbReference>
<protein>
    <submittedName>
        <fullName evidence="1">Uncharacterized protein</fullName>
    </submittedName>
</protein>
<evidence type="ECO:0000313" key="2">
    <source>
        <dbReference type="Proteomes" id="UP000824469"/>
    </source>
</evidence>
<name>A0AA38LFQ9_TAXCH</name>
<organism evidence="1 2">
    <name type="scientific">Taxus chinensis</name>
    <name type="common">Chinese yew</name>
    <name type="synonym">Taxus wallichiana var. chinensis</name>
    <dbReference type="NCBI Taxonomy" id="29808"/>
    <lineage>
        <taxon>Eukaryota</taxon>
        <taxon>Viridiplantae</taxon>
        <taxon>Streptophyta</taxon>
        <taxon>Embryophyta</taxon>
        <taxon>Tracheophyta</taxon>
        <taxon>Spermatophyta</taxon>
        <taxon>Pinopsida</taxon>
        <taxon>Pinidae</taxon>
        <taxon>Conifers II</taxon>
        <taxon>Cupressales</taxon>
        <taxon>Taxaceae</taxon>
        <taxon>Taxus</taxon>
    </lineage>
</organism>
<gene>
    <name evidence="1" type="ORF">KI387_016845</name>
</gene>
<accession>A0AA38LFQ9</accession>
<evidence type="ECO:0000313" key="1">
    <source>
        <dbReference type="EMBL" id="KAH9322206.1"/>
    </source>
</evidence>
<reference evidence="1 2" key="1">
    <citation type="journal article" date="2021" name="Nat. Plants">
        <title>The Taxus genome provides insights into paclitaxel biosynthesis.</title>
        <authorList>
            <person name="Xiong X."/>
            <person name="Gou J."/>
            <person name="Liao Q."/>
            <person name="Li Y."/>
            <person name="Zhou Q."/>
            <person name="Bi G."/>
            <person name="Li C."/>
            <person name="Du R."/>
            <person name="Wang X."/>
            <person name="Sun T."/>
            <person name="Guo L."/>
            <person name="Liang H."/>
            <person name="Lu P."/>
            <person name="Wu Y."/>
            <person name="Zhang Z."/>
            <person name="Ro D.K."/>
            <person name="Shang Y."/>
            <person name="Huang S."/>
            <person name="Yan J."/>
        </authorList>
    </citation>
    <scope>NUCLEOTIDE SEQUENCE [LARGE SCALE GENOMIC DNA]</scope>
    <source>
        <strain evidence="1">Ta-2019</strain>
    </source>
</reference>
<sequence length="221" mass="25626">VASLLGWLNCPLMELWHPPATHLIVGMNHVVCTKTGYIASRFWDTISQVHSYNALIKSIINGQWVIPSIVMCPNYEELELFVDWHTNHECHLSAIKRRCSRLEILETIAFHQRFLCPSDRLLFETKTQSQLLPHVWAFTQEILLARVAFLTLAPFENIEGLIDISFNLFPLSILTFNNIAEKLCISLNPELSFYLDGAIIKSFLRILREIKHFHDDTLLRR</sequence>
<proteinExistence type="predicted"/>
<keyword evidence="2" id="KW-1185">Reference proteome</keyword>
<comment type="caution">
    <text evidence="1">The sequence shown here is derived from an EMBL/GenBank/DDBJ whole genome shotgun (WGS) entry which is preliminary data.</text>
</comment>
<feature type="non-terminal residue" evidence="1">
    <location>
        <position position="221"/>
    </location>
</feature>
<dbReference type="EMBL" id="JAHRHJ020000003">
    <property type="protein sequence ID" value="KAH9322206.1"/>
    <property type="molecule type" value="Genomic_DNA"/>
</dbReference>
<feature type="non-terminal residue" evidence="1">
    <location>
        <position position="1"/>
    </location>
</feature>
<dbReference type="AlphaFoldDB" id="A0AA38LFQ9"/>